<feature type="transmembrane region" description="Helical" evidence="1">
    <location>
        <begin position="54"/>
        <end position="73"/>
    </location>
</feature>
<feature type="transmembrane region" description="Helical" evidence="1">
    <location>
        <begin position="190"/>
        <end position="209"/>
    </location>
</feature>
<protein>
    <submittedName>
        <fullName evidence="2">Uncharacterized protein</fullName>
    </submittedName>
</protein>
<feature type="transmembrane region" description="Helical" evidence="1">
    <location>
        <begin position="156"/>
        <end position="178"/>
    </location>
</feature>
<gene>
    <name evidence="2" type="ORF">SAMN04488518_11589</name>
</gene>
<reference evidence="2 3" key="1">
    <citation type="submission" date="2016-10" db="EMBL/GenBank/DDBJ databases">
        <authorList>
            <person name="Varghese N."/>
            <person name="Submissions S."/>
        </authorList>
    </citation>
    <scope>NUCLEOTIDE SEQUENCE [LARGE SCALE GENOMIC DNA]</scope>
    <source>
        <strain evidence="2 3">DSM 16392</strain>
    </source>
</reference>
<keyword evidence="1" id="KW-1133">Transmembrane helix</keyword>
<accession>A0A1I4EJV8</accession>
<dbReference type="Proteomes" id="UP000199598">
    <property type="component" value="Unassembled WGS sequence"/>
</dbReference>
<keyword evidence="1" id="KW-0812">Transmembrane</keyword>
<proteinExistence type="predicted"/>
<evidence type="ECO:0000313" key="2">
    <source>
        <dbReference type="EMBL" id="SFL05559.1"/>
    </source>
</evidence>
<evidence type="ECO:0000256" key="1">
    <source>
        <dbReference type="SAM" id="Phobius"/>
    </source>
</evidence>
<dbReference type="RefSeq" id="WP_093523180.1">
    <property type="nucleotide sequence ID" value="NZ_FOSK01000015.1"/>
</dbReference>
<feature type="transmembrane region" description="Helical" evidence="1">
    <location>
        <begin position="123"/>
        <end position="144"/>
    </location>
</feature>
<dbReference type="EMBL" id="FOSK01000015">
    <property type="protein sequence ID" value="SFL05559.1"/>
    <property type="molecule type" value="Genomic_DNA"/>
</dbReference>
<sequence>MTEVHGISPNNERKPKPMRSFSLSHFLLTNPVGYGMMLVLQLVVVTLITRPDTLHVFEVAFILAIFFTGMVSLQNAVMPSYLFTYFWSGFVYGGLGMILGHQIDLSIDQNLAMQQMNSLTLAAVYLNWMTLIMVFACIVTCFFADHCKGRPSSRSAKIFIHIFAISMMMFGVYVGHALNLMLHRNTFDRFYLQVLSMSIFFTIGYYCALKCHDLFRAREKA</sequence>
<organism evidence="2 3">
    <name type="scientific">Pseudovibrio ascidiaceicola</name>
    <dbReference type="NCBI Taxonomy" id="285279"/>
    <lineage>
        <taxon>Bacteria</taxon>
        <taxon>Pseudomonadati</taxon>
        <taxon>Pseudomonadota</taxon>
        <taxon>Alphaproteobacteria</taxon>
        <taxon>Hyphomicrobiales</taxon>
        <taxon>Stappiaceae</taxon>
        <taxon>Pseudovibrio</taxon>
    </lineage>
</organism>
<feature type="transmembrane region" description="Helical" evidence="1">
    <location>
        <begin position="85"/>
        <end position="103"/>
    </location>
</feature>
<keyword evidence="3" id="KW-1185">Reference proteome</keyword>
<evidence type="ECO:0000313" key="3">
    <source>
        <dbReference type="Proteomes" id="UP000199598"/>
    </source>
</evidence>
<comment type="caution">
    <text evidence="2">The sequence shown here is derived from an EMBL/GenBank/DDBJ whole genome shotgun (WGS) entry which is preliminary data.</text>
</comment>
<keyword evidence="1" id="KW-0472">Membrane</keyword>
<name>A0A1I4EJV8_9HYPH</name>
<feature type="transmembrane region" description="Helical" evidence="1">
    <location>
        <begin position="21"/>
        <end position="48"/>
    </location>
</feature>